<protein>
    <recommendedName>
        <fullName evidence="5">5-formyltetrahydrofolate cyclo-ligase</fullName>
        <ecNumber evidence="5">6.3.3.2</ecNumber>
    </recommendedName>
</protein>
<evidence type="ECO:0000256" key="1">
    <source>
        <dbReference type="ARBA" id="ARBA00010638"/>
    </source>
</evidence>
<dbReference type="GO" id="GO:0046872">
    <property type="term" value="F:metal ion binding"/>
    <property type="evidence" value="ECO:0007669"/>
    <property type="project" value="UniProtKB-KW"/>
</dbReference>
<dbReference type="RefSeq" id="WP_064461762.1">
    <property type="nucleotide sequence ID" value="NZ_CP012505.1"/>
</dbReference>
<dbReference type="InterPro" id="IPR002698">
    <property type="entry name" value="FTHF_cligase"/>
</dbReference>
<keyword evidence="2 4" id="KW-0547">Nucleotide-binding</keyword>
<reference evidence="6 7" key="1">
    <citation type="journal article" date="2016" name="Int. J. Syst. Evol. Microbiol.">
        <title>Reclassification of Wolbachia persica as Francisella persica comb. nov. and emended description of the family Francisellaceae.</title>
        <authorList>
            <person name="Larson M.A."/>
            <person name="Nalbantoglu U."/>
            <person name="Sayood K."/>
            <person name="Zentz E.B."/>
            <person name="Cer R.Z."/>
            <person name="Iwen P.C."/>
            <person name="Francesconi S.C."/>
            <person name="Bishop-Lilly K.A."/>
            <person name="Mokashi V.P."/>
            <person name="Sjostedt A."/>
            <person name="Hinrichs S.H."/>
        </authorList>
    </citation>
    <scope>NUCLEOTIDE SEQUENCE [LARGE SCALE GENOMIC DNA]</scope>
    <source>
        <strain evidence="6 7">FSC845</strain>
    </source>
</reference>
<name>A0AAC8ZMW6_9GAMM</name>
<dbReference type="GO" id="GO:0009396">
    <property type="term" value="P:folic acid-containing compound biosynthetic process"/>
    <property type="evidence" value="ECO:0007669"/>
    <property type="project" value="TreeGrafter"/>
</dbReference>
<evidence type="ECO:0000256" key="5">
    <source>
        <dbReference type="RuleBase" id="RU361279"/>
    </source>
</evidence>
<comment type="similarity">
    <text evidence="1 5">Belongs to the 5-formyltetrahydrofolate cyclo-ligase family.</text>
</comment>
<gene>
    <name evidence="6" type="ORF">ACH24_04175</name>
</gene>
<dbReference type="Proteomes" id="UP000242800">
    <property type="component" value="Chromosome"/>
</dbReference>
<feature type="binding site" evidence="4">
    <location>
        <position position="48"/>
    </location>
    <ligand>
        <name>substrate</name>
    </ligand>
</feature>
<feature type="binding site" evidence="4">
    <location>
        <position position="53"/>
    </location>
    <ligand>
        <name>substrate</name>
    </ligand>
</feature>
<keyword evidence="7" id="KW-1185">Reference proteome</keyword>
<dbReference type="GO" id="GO:0030272">
    <property type="term" value="F:5-formyltetrahydrofolate cyclo-ligase activity"/>
    <property type="evidence" value="ECO:0007669"/>
    <property type="project" value="UniProtKB-EC"/>
</dbReference>
<evidence type="ECO:0000256" key="4">
    <source>
        <dbReference type="PIRSR" id="PIRSR006806-1"/>
    </source>
</evidence>
<dbReference type="PIRSF" id="PIRSF006806">
    <property type="entry name" value="FTHF_cligase"/>
    <property type="match status" value="1"/>
</dbReference>
<keyword evidence="3 4" id="KW-0067">ATP-binding</keyword>
<dbReference type="EC" id="6.3.3.2" evidence="5"/>
<dbReference type="Gene3D" id="3.40.50.10420">
    <property type="entry name" value="NagB/RpiA/CoA transferase-like"/>
    <property type="match status" value="1"/>
</dbReference>
<feature type="binding site" evidence="4">
    <location>
        <begin position="127"/>
        <end position="135"/>
    </location>
    <ligand>
        <name>ATP</name>
        <dbReference type="ChEBI" id="CHEBI:30616"/>
    </ligand>
</feature>
<evidence type="ECO:0000313" key="7">
    <source>
        <dbReference type="Proteomes" id="UP000242800"/>
    </source>
</evidence>
<dbReference type="EMBL" id="CP012505">
    <property type="protein sequence ID" value="ALB01860.1"/>
    <property type="molecule type" value="Genomic_DNA"/>
</dbReference>
<dbReference type="SUPFAM" id="SSF100950">
    <property type="entry name" value="NagB/RpiA/CoA transferase-like"/>
    <property type="match status" value="1"/>
</dbReference>
<dbReference type="Pfam" id="PF01812">
    <property type="entry name" value="5-FTHF_cyc-lig"/>
    <property type="match status" value="1"/>
</dbReference>
<organism evidence="6 7">
    <name type="scientific">Francisella persica ATCC VR-331</name>
    <dbReference type="NCBI Taxonomy" id="1086726"/>
    <lineage>
        <taxon>Bacteria</taxon>
        <taxon>Pseudomonadati</taxon>
        <taxon>Pseudomonadota</taxon>
        <taxon>Gammaproteobacteria</taxon>
        <taxon>Thiotrichales</taxon>
        <taxon>Francisellaceae</taxon>
        <taxon>Francisella</taxon>
    </lineage>
</organism>
<keyword evidence="5" id="KW-0479">Metal-binding</keyword>
<accession>A0AAC8ZMW6</accession>
<evidence type="ECO:0000256" key="3">
    <source>
        <dbReference type="ARBA" id="ARBA00022840"/>
    </source>
</evidence>
<comment type="cofactor">
    <cofactor evidence="5">
        <name>Mg(2+)</name>
        <dbReference type="ChEBI" id="CHEBI:18420"/>
    </cofactor>
</comment>
<dbReference type="PANTHER" id="PTHR23407:SF1">
    <property type="entry name" value="5-FORMYLTETRAHYDROFOLATE CYCLO-LIGASE"/>
    <property type="match status" value="1"/>
</dbReference>
<sequence length="182" mass="21168">MDKNQIRRQLLNIRNSLTNKTYLSEQISSKLISYIQVNFTNPKIASFVSLKNEIDTQTINSHFENIYLPIIHPFTKHGLWFAKDSKSYYLNKYKIKEPLYSVKDIVTAWELDIIIVPIVGFTSDKFRMGMGGGFYDYSLSFKKTHKYPLTIGIAFDEQQNNAIIIDIHDIKLDLIITPTRIL</sequence>
<keyword evidence="5" id="KW-0460">Magnesium</keyword>
<proteinExistence type="inferred from homology"/>
<dbReference type="InterPro" id="IPR037171">
    <property type="entry name" value="NagB/RpiA_transferase-like"/>
</dbReference>
<dbReference type="AlphaFoldDB" id="A0AAC8ZMW6"/>
<dbReference type="PANTHER" id="PTHR23407">
    <property type="entry name" value="ATPASE INHIBITOR/5-FORMYLTETRAHYDROFOLATE CYCLO-LIGASE"/>
    <property type="match status" value="1"/>
</dbReference>
<dbReference type="NCBIfam" id="TIGR02727">
    <property type="entry name" value="MTHFS_bact"/>
    <property type="match status" value="1"/>
</dbReference>
<comment type="catalytic activity">
    <reaction evidence="5">
        <text>(6S)-5-formyl-5,6,7,8-tetrahydrofolate + ATP = (6R)-5,10-methenyltetrahydrofolate + ADP + phosphate</text>
        <dbReference type="Rhea" id="RHEA:10488"/>
        <dbReference type="ChEBI" id="CHEBI:30616"/>
        <dbReference type="ChEBI" id="CHEBI:43474"/>
        <dbReference type="ChEBI" id="CHEBI:57455"/>
        <dbReference type="ChEBI" id="CHEBI:57457"/>
        <dbReference type="ChEBI" id="CHEBI:456216"/>
        <dbReference type="EC" id="6.3.3.2"/>
    </reaction>
</comment>
<feature type="binding site" evidence="4">
    <location>
        <begin position="3"/>
        <end position="7"/>
    </location>
    <ligand>
        <name>ATP</name>
        <dbReference type="ChEBI" id="CHEBI:30616"/>
    </ligand>
</feature>
<dbReference type="InterPro" id="IPR024185">
    <property type="entry name" value="FTHF_cligase-like_sf"/>
</dbReference>
<dbReference type="GO" id="GO:0005524">
    <property type="term" value="F:ATP binding"/>
    <property type="evidence" value="ECO:0007669"/>
    <property type="project" value="UniProtKB-KW"/>
</dbReference>
<dbReference type="KEGG" id="fper:ACH24_04175"/>
<dbReference type="GO" id="GO:0035999">
    <property type="term" value="P:tetrahydrofolate interconversion"/>
    <property type="evidence" value="ECO:0007669"/>
    <property type="project" value="TreeGrafter"/>
</dbReference>
<evidence type="ECO:0000256" key="2">
    <source>
        <dbReference type="ARBA" id="ARBA00022741"/>
    </source>
</evidence>
<evidence type="ECO:0000313" key="6">
    <source>
        <dbReference type="EMBL" id="ALB01860.1"/>
    </source>
</evidence>